<evidence type="ECO:0000256" key="1">
    <source>
        <dbReference type="SAM" id="MobiDB-lite"/>
    </source>
</evidence>
<reference evidence="2" key="1">
    <citation type="submission" date="2023-07" db="EMBL/GenBank/DDBJ databases">
        <title>A chromosome-level genome assembly of Lolium multiflorum.</title>
        <authorList>
            <person name="Chen Y."/>
            <person name="Copetti D."/>
            <person name="Kolliker R."/>
            <person name="Studer B."/>
        </authorList>
    </citation>
    <scope>NUCLEOTIDE SEQUENCE</scope>
    <source>
        <strain evidence="2">02402/16</strain>
        <tissue evidence="2">Leaf</tissue>
    </source>
</reference>
<keyword evidence="3" id="KW-1185">Reference proteome</keyword>
<protein>
    <submittedName>
        <fullName evidence="2">Uncharacterized protein</fullName>
    </submittedName>
</protein>
<proteinExistence type="predicted"/>
<organism evidence="2 3">
    <name type="scientific">Lolium multiflorum</name>
    <name type="common">Italian ryegrass</name>
    <name type="synonym">Lolium perenne subsp. multiflorum</name>
    <dbReference type="NCBI Taxonomy" id="4521"/>
    <lineage>
        <taxon>Eukaryota</taxon>
        <taxon>Viridiplantae</taxon>
        <taxon>Streptophyta</taxon>
        <taxon>Embryophyta</taxon>
        <taxon>Tracheophyta</taxon>
        <taxon>Spermatophyta</taxon>
        <taxon>Magnoliopsida</taxon>
        <taxon>Liliopsida</taxon>
        <taxon>Poales</taxon>
        <taxon>Poaceae</taxon>
        <taxon>BOP clade</taxon>
        <taxon>Pooideae</taxon>
        <taxon>Poodae</taxon>
        <taxon>Poeae</taxon>
        <taxon>Poeae Chloroplast Group 2 (Poeae type)</taxon>
        <taxon>Loliodinae</taxon>
        <taxon>Loliinae</taxon>
        <taxon>Lolium</taxon>
    </lineage>
</organism>
<gene>
    <name evidence="2" type="ORF">QYE76_021831</name>
</gene>
<dbReference type="AlphaFoldDB" id="A0AAD8RA96"/>
<name>A0AAD8RA96_LOLMU</name>
<feature type="compositionally biased region" description="Low complexity" evidence="1">
    <location>
        <begin position="1"/>
        <end position="12"/>
    </location>
</feature>
<dbReference type="EMBL" id="JAUUTY010000006">
    <property type="protein sequence ID" value="KAK1616314.1"/>
    <property type="molecule type" value="Genomic_DNA"/>
</dbReference>
<evidence type="ECO:0000313" key="3">
    <source>
        <dbReference type="Proteomes" id="UP001231189"/>
    </source>
</evidence>
<accession>A0AAD8RA96</accession>
<dbReference type="Proteomes" id="UP001231189">
    <property type="component" value="Unassembled WGS sequence"/>
</dbReference>
<feature type="region of interest" description="Disordered" evidence="1">
    <location>
        <begin position="1"/>
        <end position="52"/>
    </location>
</feature>
<sequence length="132" mass="14161">MRAASVAAPADAGGRSVPLTPRRGPSERALRGAGASPAPATEGLERPATPDGARAFVRFAPLRRRRNPSKEIFSELDEINAQGPIFARSFQKTEGESKWGHEVASVTARPARPRGPVPWASCRLLTCPFAYL</sequence>
<evidence type="ECO:0000313" key="2">
    <source>
        <dbReference type="EMBL" id="KAK1616314.1"/>
    </source>
</evidence>
<comment type="caution">
    <text evidence="2">The sequence shown here is derived from an EMBL/GenBank/DDBJ whole genome shotgun (WGS) entry which is preliminary data.</text>
</comment>